<reference evidence="1" key="2">
    <citation type="journal article" date="2015" name="Fish Shellfish Immunol.">
        <title>Early steps in the European eel (Anguilla anguilla)-Vibrio vulnificus interaction in the gills: Role of the RtxA13 toxin.</title>
        <authorList>
            <person name="Callol A."/>
            <person name="Pajuelo D."/>
            <person name="Ebbesson L."/>
            <person name="Teles M."/>
            <person name="MacKenzie S."/>
            <person name="Amaro C."/>
        </authorList>
    </citation>
    <scope>NUCLEOTIDE SEQUENCE</scope>
</reference>
<sequence>MYTYKYIQTKNDFFELEHVNFHRLSTENEPCNERTLLPCKERLLYYGSSEYTI</sequence>
<organism evidence="1">
    <name type="scientific">Anguilla anguilla</name>
    <name type="common">European freshwater eel</name>
    <name type="synonym">Muraena anguilla</name>
    <dbReference type="NCBI Taxonomy" id="7936"/>
    <lineage>
        <taxon>Eukaryota</taxon>
        <taxon>Metazoa</taxon>
        <taxon>Chordata</taxon>
        <taxon>Craniata</taxon>
        <taxon>Vertebrata</taxon>
        <taxon>Euteleostomi</taxon>
        <taxon>Actinopterygii</taxon>
        <taxon>Neopterygii</taxon>
        <taxon>Teleostei</taxon>
        <taxon>Anguilliformes</taxon>
        <taxon>Anguillidae</taxon>
        <taxon>Anguilla</taxon>
    </lineage>
</organism>
<protein>
    <submittedName>
        <fullName evidence="1">Uncharacterized protein</fullName>
    </submittedName>
</protein>
<dbReference type="AlphaFoldDB" id="A0A0E9WJK4"/>
<name>A0A0E9WJK4_ANGAN</name>
<evidence type="ECO:0000313" key="1">
    <source>
        <dbReference type="EMBL" id="JAH89730.1"/>
    </source>
</evidence>
<reference evidence="1" key="1">
    <citation type="submission" date="2014-11" db="EMBL/GenBank/DDBJ databases">
        <authorList>
            <person name="Amaro Gonzalez C."/>
        </authorList>
    </citation>
    <scope>NUCLEOTIDE SEQUENCE</scope>
</reference>
<dbReference type="EMBL" id="GBXM01018847">
    <property type="protein sequence ID" value="JAH89730.1"/>
    <property type="molecule type" value="Transcribed_RNA"/>
</dbReference>
<proteinExistence type="predicted"/>
<accession>A0A0E9WJK4</accession>